<keyword evidence="2" id="KW-1185">Reference proteome</keyword>
<reference evidence="2" key="1">
    <citation type="journal article" date="2022" name="Mol. Ecol. Resour.">
        <title>The genomes of chicory, endive, great burdock and yacon provide insights into Asteraceae palaeo-polyploidization history and plant inulin production.</title>
        <authorList>
            <person name="Fan W."/>
            <person name="Wang S."/>
            <person name="Wang H."/>
            <person name="Wang A."/>
            <person name="Jiang F."/>
            <person name="Liu H."/>
            <person name="Zhao H."/>
            <person name="Xu D."/>
            <person name="Zhang Y."/>
        </authorList>
    </citation>
    <scope>NUCLEOTIDE SEQUENCE [LARGE SCALE GENOMIC DNA]</scope>
    <source>
        <strain evidence="2">cv. Yunnan</strain>
    </source>
</reference>
<dbReference type="EMBL" id="CM042025">
    <property type="protein sequence ID" value="KAI3808753.1"/>
    <property type="molecule type" value="Genomic_DNA"/>
</dbReference>
<comment type="caution">
    <text evidence="1">The sequence shown here is derived from an EMBL/GenBank/DDBJ whole genome shotgun (WGS) entry which is preliminary data.</text>
</comment>
<accession>A0ACB9IM43</accession>
<reference evidence="1 2" key="2">
    <citation type="journal article" date="2022" name="Mol. Ecol. Resour.">
        <title>The genomes of chicory, endive, great burdock and yacon provide insights into Asteraceae paleo-polyploidization history and plant inulin production.</title>
        <authorList>
            <person name="Fan W."/>
            <person name="Wang S."/>
            <person name="Wang H."/>
            <person name="Wang A."/>
            <person name="Jiang F."/>
            <person name="Liu H."/>
            <person name="Zhao H."/>
            <person name="Xu D."/>
            <person name="Zhang Y."/>
        </authorList>
    </citation>
    <scope>NUCLEOTIDE SEQUENCE [LARGE SCALE GENOMIC DNA]</scope>
    <source>
        <strain evidence="2">cv. Yunnan</strain>
        <tissue evidence="1">Leaves</tissue>
    </source>
</reference>
<protein>
    <submittedName>
        <fullName evidence="1">Uncharacterized protein</fullName>
    </submittedName>
</protein>
<evidence type="ECO:0000313" key="2">
    <source>
        <dbReference type="Proteomes" id="UP001056120"/>
    </source>
</evidence>
<organism evidence="1 2">
    <name type="scientific">Smallanthus sonchifolius</name>
    <dbReference type="NCBI Taxonomy" id="185202"/>
    <lineage>
        <taxon>Eukaryota</taxon>
        <taxon>Viridiplantae</taxon>
        <taxon>Streptophyta</taxon>
        <taxon>Embryophyta</taxon>
        <taxon>Tracheophyta</taxon>
        <taxon>Spermatophyta</taxon>
        <taxon>Magnoliopsida</taxon>
        <taxon>eudicotyledons</taxon>
        <taxon>Gunneridae</taxon>
        <taxon>Pentapetalae</taxon>
        <taxon>asterids</taxon>
        <taxon>campanulids</taxon>
        <taxon>Asterales</taxon>
        <taxon>Asteraceae</taxon>
        <taxon>Asteroideae</taxon>
        <taxon>Heliantheae alliance</taxon>
        <taxon>Millerieae</taxon>
        <taxon>Smallanthus</taxon>
    </lineage>
</organism>
<evidence type="ECO:0000313" key="1">
    <source>
        <dbReference type="EMBL" id="KAI3808753.1"/>
    </source>
</evidence>
<name>A0ACB9IM43_9ASTR</name>
<gene>
    <name evidence="1" type="ORF">L1987_24714</name>
</gene>
<proteinExistence type="predicted"/>
<sequence length="243" mass="27309">MIAVQQFLYIKVTKALPFLSILNYHHSFTSPIFYKTMSQIHAKSPQHCAKKKLINITNAHKKLFYTFSLILLIILIFWFILHPTNPQFSLKQADIYQLSASQTHLLNSSIQLTLASTNPNQRVGIYYDEIQVYASYKSQQITLHSSLPSFYQDCKDSNLLSSVLVANALPVAPSLNYDLGIDQMVGRLVLNVKANGLLRWKVGTWVSGKYRFSVSCVAVLVFGPYAPAGPLRSMQGTQCSTTI</sequence>
<dbReference type="Proteomes" id="UP001056120">
    <property type="component" value="Linkage Group LG08"/>
</dbReference>